<keyword evidence="3" id="KW-1185">Reference proteome</keyword>
<evidence type="ECO:0008006" key="4">
    <source>
        <dbReference type="Google" id="ProtNLM"/>
    </source>
</evidence>
<reference evidence="2 3" key="1">
    <citation type="submission" date="2015-04" db="EMBL/GenBank/DDBJ databases">
        <title>Complete Sequence for the Genome of the Thioalkalivibrio versutus D301.</title>
        <authorList>
            <person name="Mu T."/>
            <person name="Zhou J."/>
            <person name="Xu X."/>
        </authorList>
    </citation>
    <scope>NUCLEOTIDE SEQUENCE [LARGE SCALE GENOMIC DNA]</scope>
    <source>
        <strain evidence="2 3">D301</strain>
    </source>
</reference>
<dbReference type="EMBL" id="CP011367">
    <property type="protein sequence ID" value="AKJ94947.1"/>
    <property type="molecule type" value="Genomic_DNA"/>
</dbReference>
<evidence type="ECO:0000313" key="3">
    <source>
        <dbReference type="Proteomes" id="UP000064201"/>
    </source>
</evidence>
<evidence type="ECO:0000256" key="1">
    <source>
        <dbReference type="SAM" id="Coils"/>
    </source>
</evidence>
<feature type="coiled-coil region" evidence="1">
    <location>
        <begin position="38"/>
        <end position="72"/>
    </location>
</feature>
<dbReference type="PROSITE" id="PS51257">
    <property type="entry name" value="PROKAR_LIPOPROTEIN"/>
    <property type="match status" value="1"/>
</dbReference>
<gene>
    <name evidence="2" type="ORF">TVD_06050</name>
</gene>
<protein>
    <recommendedName>
        <fullName evidence="4">Lipoprotein</fullName>
    </recommendedName>
</protein>
<dbReference type="PATRIC" id="fig|106634.4.peg.1237"/>
<evidence type="ECO:0000313" key="2">
    <source>
        <dbReference type="EMBL" id="AKJ94947.1"/>
    </source>
</evidence>
<dbReference type="Proteomes" id="UP000064201">
    <property type="component" value="Chromosome"/>
</dbReference>
<keyword evidence="1" id="KW-0175">Coiled coil</keyword>
<name>A0A0G3G602_9GAMM</name>
<dbReference type="KEGG" id="tvr:TVD_06050"/>
<organism evidence="2 3">
    <name type="scientific">Thioalkalivibrio versutus</name>
    <dbReference type="NCBI Taxonomy" id="106634"/>
    <lineage>
        <taxon>Bacteria</taxon>
        <taxon>Pseudomonadati</taxon>
        <taxon>Pseudomonadota</taxon>
        <taxon>Gammaproteobacteria</taxon>
        <taxon>Chromatiales</taxon>
        <taxon>Ectothiorhodospiraceae</taxon>
        <taxon>Thioalkalivibrio</taxon>
    </lineage>
</organism>
<dbReference type="STRING" id="106634.TVD_06050"/>
<accession>A0A0G3G602</accession>
<dbReference type="AlphaFoldDB" id="A0A0G3G602"/>
<proteinExistence type="predicted"/>
<sequence>MGSWCLKWGSLCVAVGMATLLVACGDEQPEGEAAQATVDECTELATELEKTRAELEELKERIRQEEDSLQGLLR</sequence>